<sequence>MKIIYKSYMARSLKPFGEWDWEVREAVKTALALVEGKNGFKTHSEIWRRCNLVITVGHNIYTTSIEIRPPEQDVIRRRSNWHNGYAYYCNGVFWANMSRVRVELV</sequence>
<evidence type="ECO:0000313" key="2">
    <source>
        <dbReference type="Proteomes" id="UP000036166"/>
    </source>
</evidence>
<comment type="caution">
    <text evidence="1">The sequence shown here is derived from an EMBL/GenBank/DDBJ whole genome shotgun (WGS) entry which is preliminary data.</text>
</comment>
<dbReference type="Proteomes" id="UP000036166">
    <property type="component" value="Unassembled WGS sequence"/>
</dbReference>
<dbReference type="AlphaFoldDB" id="A0A0J6CBI9"/>
<proteinExistence type="predicted"/>
<name>A0A0J6CBI9_9BACT</name>
<protein>
    <submittedName>
        <fullName evidence="1">Uncharacterized protein</fullName>
    </submittedName>
</protein>
<reference evidence="1 2" key="1">
    <citation type="submission" date="2015-06" db="EMBL/GenBank/DDBJ databases">
        <title>Draft Genome Sequence of Parabacteroides goldsteinii with Putative Novel Metallo-Beta-Lactamases Isolated from a Blood Culture from a Human Patient.</title>
        <authorList>
            <person name="Krogh T.J."/>
            <person name="Agergaard C.N."/>
            <person name="Moller-Jensen J."/>
            <person name="Justesen U.S."/>
        </authorList>
    </citation>
    <scope>NUCLEOTIDE SEQUENCE [LARGE SCALE GENOMIC DNA]</scope>
    <source>
        <strain evidence="1 2">910340</strain>
    </source>
</reference>
<dbReference type="PATRIC" id="fig|328812.4.peg.1358"/>
<organism evidence="1 2">
    <name type="scientific">Parabacteroides goldsteinii</name>
    <dbReference type="NCBI Taxonomy" id="328812"/>
    <lineage>
        <taxon>Bacteria</taxon>
        <taxon>Pseudomonadati</taxon>
        <taxon>Bacteroidota</taxon>
        <taxon>Bacteroidia</taxon>
        <taxon>Bacteroidales</taxon>
        <taxon>Tannerellaceae</taxon>
        <taxon>Parabacteroides</taxon>
    </lineage>
</organism>
<dbReference type="RefSeq" id="WP_048318033.1">
    <property type="nucleotide sequence ID" value="NZ_LFJV01000153.1"/>
</dbReference>
<gene>
    <name evidence="1" type="ORF">ACM15_26130</name>
</gene>
<dbReference type="EMBL" id="LFJV01000153">
    <property type="protein sequence ID" value="KMM30770.1"/>
    <property type="molecule type" value="Genomic_DNA"/>
</dbReference>
<evidence type="ECO:0000313" key="1">
    <source>
        <dbReference type="EMBL" id="KMM30770.1"/>
    </source>
</evidence>
<accession>A0A0J6CBI9</accession>